<keyword evidence="4" id="KW-1185">Reference proteome</keyword>
<evidence type="ECO:0000313" key="4">
    <source>
        <dbReference type="Proteomes" id="UP000762676"/>
    </source>
</evidence>
<gene>
    <name evidence="3" type="ORF">ElyMa_006434300</name>
</gene>
<proteinExistence type="predicted"/>
<evidence type="ECO:0000256" key="1">
    <source>
        <dbReference type="SAM" id="MobiDB-lite"/>
    </source>
</evidence>
<evidence type="ECO:0000313" key="3">
    <source>
        <dbReference type="EMBL" id="GFS01949.1"/>
    </source>
</evidence>
<dbReference type="AlphaFoldDB" id="A0AAV4HUP6"/>
<sequence length="97" mass="10806">MKLLRCASRLNSVLVVLALFSAFAVYSTEAQEDMSDNDAAAEDIEQVLEDIEDGDGDDDGTDEEFDEFFAENEGELDDDVDLGAEEEDEPDVYETRK</sequence>
<dbReference type="EMBL" id="BMAT01012914">
    <property type="protein sequence ID" value="GFS01949.1"/>
    <property type="molecule type" value="Genomic_DNA"/>
</dbReference>
<feature type="signal peptide" evidence="2">
    <location>
        <begin position="1"/>
        <end position="30"/>
    </location>
</feature>
<evidence type="ECO:0000256" key="2">
    <source>
        <dbReference type="SAM" id="SignalP"/>
    </source>
</evidence>
<reference evidence="3 4" key="1">
    <citation type="journal article" date="2021" name="Elife">
        <title>Chloroplast acquisition without the gene transfer in kleptoplastic sea slugs, Plakobranchus ocellatus.</title>
        <authorList>
            <person name="Maeda T."/>
            <person name="Takahashi S."/>
            <person name="Yoshida T."/>
            <person name="Shimamura S."/>
            <person name="Takaki Y."/>
            <person name="Nagai Y."/>
            <person name="Toyoda A."/>
            <person name="Suzuki Y."/>
            <person name="Arimoto A."/>
            <person name="Ishii H."/>
            <person name="Satoh N."/>
            <person name="Nishiyama T."/>
            <person name="Hasebe M."/>
            <person name="Maruyama T."/>
            <person name="Minagawa J."/>
            <person name="Obokata J."/>
            <person name="Shigenobu S."/>
        </authorList>
    </citation>
    <scope>NUCLEOTIDE SEQUENCE [LARGE SCALE GENOMIC DNA]</scope>
</reference>
<name>A0AAV4HUP6_9GAST</name>
<dbReference type="Proteomes" id="UP000762676">
    <property type="component" value="Unassembled WGS sequence"/>
</dbReference>
<keyword evidence="2" id="KW-0732">Signal</keyword>
<accession>A0AAV4HUP6</accession>
<comment type="caution">
    <text evidence="3">The sequence shown here is derived from an EMBL/GenBank/DDBJ whole genome shotgun (WGS) entry which is preliminary data.</text>
</comment>
<feature type="chain" id="PRO_5043898749" evidence="2">
    <location>
        <begin position="31"/>
        <end position="97"/>
    </location>
</feature>
<protein>
    <submittedName>
        <fullName evidence="3">Uncharacterized protein</fullName>
    </submittedName>
</protein>
<feature type="region of interest" description="Disordered" evidence="1">
    <location>
        <begin position="72"/>
        <end position="97"/>
    </location>
</feature>
<organism evidence="3 4">
    <name type="scientific">Elysia marginata</name>
    <dbReference type="NCBI Taxonomy" id="1093978"/>
    <lineage>
        <taxon>Eukaryota</taxon>
        <taxon>Metazoa</taxon>
        <taxon>Spiralia</taxon>
        <taxon>Lophotrochozoa</taxon>
        <taxon>Mollusca</taxon>
        <taxon>Gastropoda</taxon>
        <taxon>Heterobranchia</taxon>
        <taxon>Euthyneura</taxon>
        <taxon>Panpulmonata</taxon>
        <taxon>Sacoglossa</taxon>
        <taxon>Placobranchoidea</taxon>
        <taxon>Plakobranchidae</taxon>
        <taxon>Elysia</taxon>
    </lineage>
</organism>